<protein>
    <submittedName>
        <fullName evidence="1">Uncharacterized protein</fullName>
    </submittedName>
</protein>
<dbReference type="Proteomes" id="UP000267128">
    <property type="component" value="Unassembled WGS sequence"/>
</dbReference>
<dbReference type="CDD" id="cd00761">
    <property type="entry name" value="Glyco_tranf_GTA_type"/>
    <property type="match status" value="1"/>
</dbReference>
<evidence type="ECO:0000313" key="2">
    <source>
        <dbReference type="Proteomes" id="UP000267128"/>
    </source>
</evidence>
<proteinExistence type="predicted"/>
<organism evidence="1 2">
    <name type="scientific">Nocardioides marmoriginsengisoli</name>
    <dbReference type="NCBI Taxonomy" id="661483"/>
    <lineage>
        <taxon>Bacteria</taxon>
        <taxon>Bacillati</taxon>
        <taxon>Actinomycetota</taxon>
        <taxon>Actinomycetes</taxon>
        <taxon>Propionibacteriales</taxon>
        <taxon>Nocardioidaceae</taxon>
        <taxon>Nocardioides</taxon>
    </lineage>
</organism>
<evidence type="ECO:0000313" key="1">
    <source>
        <dbReference type="EMBL" id="RNL61203.1"/>
    </source>
</evidence>
<dbReference type="EMBL" id="RJSE01000008">
    <property type="protein sequence ID" value="RNL61203.1"/>
    <property type="molecule type" value="Genomic_DNA"/>
</dbReference>
<reference evidence="1 2" key="1">
    <citation type="submission" date="2018-11" db="EMBL/GenBank/DDBJ databases">
        <authorList>
            <person name="Li F."/>
        </authorList>
    </citation>
    <scope>NUCLEOTIDE SEQUENCE [LARGE SCALE GENOMIC DNA]</scope>
    <source>
        <strain evidence="1 2">Gsoil 097</strain>
    </source>
</reference>
<dbReference type="AlphaFoldDB" id="A0A3N0CDW9"/>
<accession>A0A3N0CDW9</accession>
<dbReference type="SUPFAM" id="SSF53756">
    <property type="entry name" value="UDP-Glycosyltransferase/glycogen phosphorylase"/>
    <property type="match status" value="1"/>
</dbReference>
<comment type="caution">
    <text evidence="1">The sequence shown here is derived from an EMBL/GenBank/DDBJ whole genome shotgun (WGS) entry which is preliminary data.</text>
</comment>
<gene>
    <name evidence="1" type="ORF">EFK50_17695</name>
</gene>
<sequence length="589" mass="64632">MAPPAGVELEQPRFSLVVVVRADASTAGCLESIGAQGVTASTVEVVVVDGSGDDPDRYAETESAFAGSLAGCRTRRLTVDRRYLHEAREIGLAAARGANRLVLDSSVPVAPGLLALLGGAEPAADLDLGARLDLARGLLALADGDPTTLRRRDEVLADQVSWIRELLDADPEAHPRVVAEARARRVHELPWAEINRGRARDLAILFCFVPFIDTSGLVAARRLREAGIVTDVVSQDMSNSRRTDPVSLRIPAEVLDELRMLPGKRHLVKWQAGRRFAESALEEVAKLEGEKGPYRSVYSRAMNQHSHFAAAILKLRQPEIRWVAEFSDPLAYNAYGESRVGDVEDDWLIEELTAGFRRHGHEVPAIRDQFAWAELVAYAFADEIIYTNAHQRDLMLGYCSDQALAARARGITRVLHHPVPGADLYDVVAPSYRLERERVHIGFFGNFYPNRGLSEVMDALGRLGPEERDRVQLHVFTSKPLGLRRLVEEAGLTGVIVINTMLGYLEYLNLSTRFDVLLINDYATSPHFVPNPYLPAKLADYRGSGARIWALYEAGSVLSSSDADFASPLGDTDSATAVLRDMLSDVVGG</sequence>
<keyword evidence="2" id="KW-1185">Reference proteome</keyword>
<name>A0A3N0CDW9_9ACTN</name>